<dbReference type="InterPro" id="IPR013083">
    <property type="entry name" value="Znf_RING/FYVE/PHD"/>
</dbReference>
<dbReference type="SUPFAM" id="SSF57850">
    <property type="entry name" value="RING/U-box"/>
    <property type="match status" value="2"/>
</dbReference>
<evidence type="ECO:0000259" key="5">
    <source>
        <dbReference type="PROSITE" id="PS50089"/>
    </source>
</evidence>
<dbReference type="AlphaFoldDB" id="A0A9N8HV13"/>
<evidence type="ECO:0000256" key="2">
    <source>
        <dbReference type="ARBA" id="ARBA00022771"/>
    </source>
</evidence>
<comment type="caution">
    <text evidence="6">The sequence shown here is derived from an EMBL/GenBank/DDBJ whole genome shotgun (WGS) entry which is preliminary data.</text>
</comment>
<dbReference type="SMART" id="SM00184">
    <property type="entry name" value="RING"/>
    <property type="match status" value="2"/>
</dbReference>
<reference evidence="6" key="1">
    <citation type="submission" date="2020-06" db="EMBL/GenBank/DDBJ databases">
        <authorList>
            <consortium name="Plant Systems Biology data submission"/>
        </authorList>
    </citation>
    <scope>NUCLEOTIDE SEQUENCE</scope>
    <source>
        <strain evidence="6">D6</strain>
    </source>
</reference>
<keyword evidence="2 4" id="KW-0863">Zinc-finger</keyword>
<protein>
    <recommendedName>
        <fullName evidence="5">RING-type domain-containing protein</fullName>
    </recommendedName>
</protein>
<dbReference type="OrthoDB" id="202881at2759"/>
<keyword evidence="1" id="KW-0479">Metal-binding</keyword>
<dbReference type="EMBL" id="CAICTM010001912">
    <property type="protein sequence ID" value="CAB9526931.1"/>
    <property type="molecule type" value="Genomic_DNA"/>
</dbReference>
<dbReference type="GO" id="GO:0008270">
    <property type="term" value="F:zinc ion binding"/>
    <property type="evidence" value="ECO:0007669"/>
    <property type="project" value="UniProtKB-KW"/>
</dbReference>
<dbReference type="InterPro" id="IPR018957">
    <property type="entry name" value="Znf_C3HC4_RING-type"/>
</dbReference>
<keyword evidence="7" id="KW-1185">Reference proteome</keyword>
<name>A0A9N8HV13_9STRA</name>
<dbReference type="InterPro" id="IPR001841">
    <property type="entry name" value="Znf_RING"/>
</dbReference>
<gene>
    <name evidence="6" type="ORF">SEMRO_1914_G305050.1</name>
</gene>
<accession>A0A9N8HV13</accession>
<organism evidence="6 7">
    <name type="scientific">Seminavis robusta</name>
    <dbReference type="NCBI Taxonomy" id="568900"/>
    <lineage>
        <taxon>Eukaryota</taxon>
        <taxon>Sar</taxon>
        <taxon>Stramenopiles</taxon>
        <taxon>Ochrophyta</taxon>
        <taxon>Bacillariophyta</taxon>
        <taxon>Bacillariophyceae</taxon>
        <taxon>Bacillariophycidae</taxon>
        <taxon>Naviculales</taxon>
        <taxon>Naviculaceae</taxon>
        <taxon>Seminavis</taxon>
    </lineage>
</organism>
<evidence type="ECO:0000256" key="3">
    <source>
        <dbReference type="ARBA" id="ARBA00022833"/>
    </source>
</evidence>
<dbReference type="Proteomes" id="UP001153069">
    <property type="component" value="Unassembled WGS sequence"/>
</dbReference>
<evidence type="ECO:0000313" key="7">
    <source>
        <dbReference type="Proteomes" id="UP001153069"/>
    </source>
</evidence>
<evidence type="ECO:0000256" key="4">
    <source>
        <dbReference type="PROSITE-ProRule" id="PRU00175"/>
    </source>
</evidence>
<evidence type="ECO:0000313" key="6">
    <source>
        <dbReference type="EMBL" id="CAB9526931.1"/>
    </source>
</evidence>
<proteinExistence type="predicted"/>
<feature type="domain" description="RING-type" evidence="5">
    <location>
        <begin position="10"/>
        <end position="58"/>
    </location>
</feature>
<dbReference type="Gene3D" id="3.30.40.10">
    <property type="entry name" value="Zinc/RING finger domain, C3HC4 (zinc finger)"/>
    <property type="match status" value="1"/>
</dbReference>
<keyword evidence="3" id="KW-0862">Zinc</keyword>
<sequence>MPPSQSSTACSICCEENKPNLVALTKCSHVSCSDCLVQWVTRVESTGQLSLPGCPFCRLPLSEEETHIILGRPFCPATAAAAPGSVGQEEEMDDLTRQLLEQLHVKPCPRCGAWIEKLPGGCDMMECLCGYRFCIGCGCPDARCGCTPDTHSFWDNVLDRNAGRTQAQEASRDEETGQINLAKHIELRKKKDKEDQVRRQRADKRQRQAYEIRTADPLVYYSAKWLFGTKTRDATTRMLQQLLAKPRIQMERQTKQRQQARDLRDVDELVSTARWLFLPSTKGAFLVLEQLKRRSTYYTRSRRKIMRQSEQQTIDALTYSAKWLFLPPTAAFRMLAQQRQAERTRQERDRKARNTGNFIQIKDGELPEGIIASGSWLYKKKTSAATAEHMKRLFMHQTKAARARFNRRFSSFGGGLCDNPGCTECCWDGRMISCKGSGSSGGEKENAMVLRLMFLSTEEDLTEEKQSIAKYGL</sequence>
<dbReference type="Gene3D" id="1.20.120.1750">
    <property type="match status" value="1"/>
</dbReference>
<evidence type="ECO:0000256" key="1">
    <source>
        <dbReference type="ARBA" id="ARBA00022723"/>
    </source>
</evidence>
<dbReference type="Pfam" id="PF00097">
    <property type="entry name" value="zf-C3HC4"/>
    <property type="match status" value="1"/>
</dbReference>
<dbReference type="PROSITE" id="PS50089">
    <property type="entry name" value="ZF_RING_2"/>
    <property type="match status" value="1"/>
</dbReference>